<protein>
    <recommendedName>
        <fullName evidence="5">Transport permease protein</fullName>
    </recommendedName>
</protein>
<evidence type="ECO:0000256" key="4">
    <source>
        <dbReference type="ARBA" id="ARBA00023136"/>
    </source>
</evidence>
<dbReference type="PIRSF" id="PIRSF006648">
    <property type="entry name" value="DrrB"/>
    <property type="match status" value="1"/>
</dbReference>
<sequence>MIEGWAIWVVWRRYFAIYRKDIRFGLTTTFVEPILYLLSFGYGLGTMVGTIQVDGIELTYRQFIFAGIAAQTVLFQGFFEAAYGSFVRMYYQRIYQAMAMTPITLAEVLWGELLWDATKGSIAAAAVLLIGGLTGDFLALGALAALPVTFLSALLFAALGLLSAAWAASIDEISYPQFLFIFPMFLFCGVFYPLDQLPAWLQTFVWFLPLTPVVSLLRSLTLGTPIFWRAIPLLLIWLAAAVRLSRQRMLARLIK</sequence>
<keyword evidence="4 5" id="KW-0472">Membrane</keyword>
<dbReference type="Proteomes" id="UP000252355">
    <property type="component" value="Unassembled WGS sequence"/>
</dbReference>
<evidence type="ECO:0000256" key="2">
    <source>
        <dbReference type="ARBA" id="ARBA00022692"/>
    </source>
</evidence>
<evidence type="ECO:0000256" key="1">
    <source>
        <dbReference type="ARBA" id="ARBA00004141"/>
    </source>
</evidence>
<dbReference type="PRINTS" id="PR00164">
    <property type="entry name" value="ABC2TRNSPORT"/>
</dbReference>
<dbReference type="GO" id="GO:0140359">
    <property type="term" value="F:ABC-type transporter activity"/>
    <property type="evidence" value="ECO:0007669"/>
    <property type="project" value="InterPro"/>
</dbReference>
<feature type="transmembrane region" description="Helical" evidence="5">
    <location>
        <begin position="22"/>
        <end position="43"/>
    </location>
</feature>
<dbReference type="InterPro" id="IPR000412">
    <property type="entry name" value="ABC_2_transport"/>
</dbReference>
<dbReference type="InterPro" id="IPR013525">
    <property type="entry name" value="ABC2_TM"/>
</dbReference>
<dbReference type="InterPro" id="IPR051784">
    <property type="entry name" value="Nod_factor_ABC_transporter"/>
</dbReference>
<dbReference type="EMBL" id="QOQW01000017">
    <property type="protein sequence ID" value="RCK78989.1"/>
    <property type="molecule type" value="Genomic_DNA"/>
</dbReference>
<keyword evidence="5" id="KW-0813">Transport</keyword>
<dbReference type="PANTHER" id="PTHR43229:SF2">
    <property type="entry name" value="NODULATION PROTEIN J"/>
    <property type="match status" value="1"/>
</dbReference>
<feature type="transmembrane region" description="Helical" evidence="5">
    <location>
        <begin position="226"/>
        <end position="245"/>
    </location>
</feature>
<organism evidence="7 8">
    <name type="scientific">Candidatus Ozemobacter sibiricus</name>
    <dbReference type="NCBI Taxonomy" id="2268124"/>
    <lineage>
        <taxon>Bacteria</taxon>
        <taxon>Candidatus Ozemobacteria</taxon>
        <taxon>Candidatus Ozemobacterales</taxon>
        <taxon>Candidatus Ozemobacteraceae</taxon>
        <taxon>Candidatus Ozemobacter</taxon>
    </lineage>
</organism>
<feature type="domain" description="ABC transmembrane type-2" evidence="6">
    <location>
        <begin position="24"/>
        <end position="252"/>
    </location>
</feature>
<keyword evidence="2 5" id="KW-0812">Transmembrane</keyword>
<comment type="similarity">
    <text evidence="5">Belongs to the ABC-2 integral membrane protein family.</text>
</comment>
<dbReference type="PANTHER" id="PTHR43229">
    <property type="entry name" value="NODULATION PROTEIN J"/>
    <property type="match status" value="1"/>
</dbReference>
<dbReference type="PROSITE" id="PS51012">
    <property type="entry name" value="ABC_TM2"/>
    <property type="match status" value="1"/>
</dbReference>
<comment type="caution">
    <text evidence="7">The sequence shown here is derived from an EMBL/GenBank/DDBJ whole genome shotgun (WGS) entry which is preliminary data.</text>
</comment>
<feature type="transmembrane region" description="Helical" evidence="5">
    <location>
        <begin position="174"/>
        <end position="192"/>
    </location>
</feature>
<feature type="transmembrane region" description="Helical" evidence="5">
    <location>
        <begin position="63"/>
        <end position="83"/>
    </location>
</feature>
<dbReference type="Pfam" id="PF01061">
    <property type="entry name" value="ABC2_membrane"/>
    <property type="match status" value="1"/>
</dbReference>
<dbReference type="InterPro" id="IPR047817">
    <property type="entry name" value="ABC2_TM_bact-type"/>
</dbReference>
<reference evidence="7 8" key="1">
    <citation type="submission" date="2018-05" db="EMBL/GenBank/DDBJ databases">
        <title>A metagenomic window into the 2 km-deep terrestrial subsurface aquifer revealed taxonomically and functionally diverse microbial community comprising novel uncultured bacterial lineages.</title>
        <authorList>
            <person name="Kadnikov V.V."/>
            <person name="Mardanov A.V."/>
            <person name="Beletsky A.V."/>
            <person name="Banks D."/>
            <person name="Pimenov N.V."/>
            <person name="Frank Y.A."/>
            <person name="Karnachuk O.V."/>
            <person name="Ravin N.V."/>
        </authorList>
    </citation>
    <scope>NUCLEOTIDE SEQUENCE [LARGE SCALE GENOMIC DNA]</scope>
    <source>
        <strain evidence="7">BY5</strain>
    </source>
</reference>
<feature type="transmembrane region" description="Helical" evidence="5">
    <location>
        <begin position="121"/>
        <end position="143"/>
    </location>
</feature>
<evidence type="ECO:0000313" key="8">
    <source>
        <dbReference type="Proteomes" id="UP000252355"/>
    </source>
</evidence>
<proteinExistence type="inferred from homology"/>
<keyword evidence="3 5" id="KW-1133">Transmembrane helix</keyword>
<evidence type="ECO:0000259" key="6">
    <source>
        <dbReference type="PROSITE" id="PS51012"/>
    </source>
</evidence>
<evidence type="ECO:0000256" key="3">
    <source>
        <dbReference type="ARBA" id="ARBA00022989"/>
    </source>
</evidence>
<accession>A0A367ZMK1</accession>
<comment type="subcellular location">
    <subcellularLocation>
        <location evidence="5">Cell membrane</location>
        <topology evidence="5">Multi-pass membrane protein</topology>
    </subcellularLocation>
    <subcellularLocation>
        <location evidence="1">Membrane</location>
        <topology evidence="1">Multi-pass membrane protein</topology>
    </subcellularLocation>
</comment>
<name>A0A367ZMK1_9BACT</name>
<evidence type="ECO:0000256" key="5">
    <source>
        <dbReference type="RuleBase" id="RU361157"/>
    </source>
</evidence>
<evidence type="ECO:0000313" key="7">
    <source>
        <dbReference type="EMBL" id="RCK78989.1"/>
    </source>
</evidence>
<dbReference type="AlphaFoldDB" id="A0A367ZMK1"/>
<keyword evidence="5" id="KW-1003">Cell membrane</keyword>
<feature type="transmembrane region" description="Helical" evidence="5">
    <location>
        <begin position="150"/>
        <end position="168"/>
    </location>
</feature>
<dbReference type="GO" id="GO:0043190">
    <property type="term" value="C:ATP-binding cassette (ABC) transporter complex"/>
    <property type="evidence" value="ECO:0007669"/>
    <property type="project" value="InterPro"/>
</dbReference>
<gene>
    <name evidence="7" type="ORF">OZSIB_0540</name>
</gene>